<keyword evidence="4" id="KW-0479">Metal-binding</keyword>
<dbReference type="Gene3D" id="3.30.70.20">
    <property type="match status" value="2"/>
</dbReference>
<dbReference type="GO" id="GO:0006212">
    <property type="term" value="P:uracil catabolic process"/>
    <property type="evidence" value="ECO:0007669"/>
    <property type="project" value="TreeGrafter"/>
</dbReference>
<organism evidence="16 17">
    <name type="scientific">Clostridium bovifaecis</name>
    <dbReference type="NCBI Taxonomy" id="2184719"/>
    <lineage>
        <taxon>Bacteria</taxon>
        <taxon>Bacillati</taxon>
        <taxon>Bacillota</taxon>
        <taxon>Clostridia</taxon>
        <taxon>Eubacteriales</taxon>
        <taxon>Clostridiaceae</taxon>
        <taxon>Clostridium</taxon>
    </lineage>
</organism>
<dbReference type="EC" id="1.3.1.1" evidence="14"/>
<dbReference type="InterPro" id="IPR017896">
    <property type="entry name" value="4Fe4S_Fe-S-bd"/>
</dbReference>
<dbReference type="Gene3D" id="2.30.26.10">
    <property type="entry name" value="Dihydroorotate Dehydrogenase A, chain A, domain 2"/>
    <property type="match status" value="1"/>
</dbReference>
<dbReference type="GO" id="GO:0050661">
    <property type="term" value="F:NADP binding"/>
    <property type="evidence" value="ECO:0007669"/>
    <property type="project" value="TreeGrafter"/>
</dbReference>
<evidence type="ECO:0000313" key="17">
    <source>
        <dbReference type="Proteomes" id="UP000422764"/>
    </source>
</evidence>
<name>A0A6I6EM44_9CLOT</name>
<dbReference type="SUPFAM" id="SSF54862">
    <property type="entry name" value="4Fe-4S ferredoxins"/>
    <property type="match status" value="1"/>
</dbReference>
<dbReference type="GO" id="GO:0004152">
    <property type="term" value="F:dihydroorotate dehydrogenase activity"/>
    <property type="evidence" value="ECO:0007669"/>
    <property type="project" value="UniProtKB-ARBA"/>
</dbReference>
<dbReference type="GO" id="GO:0002058">
    <property type="term" value="F:uracil binding"/>
    <property type="evidence" value="ECO:0007669"/>
    <property type="project" value="TreeGrafter"/>
</dbReference>
<dbReference type="GO" id="GO:0004159">
    <property type="term" value="F:dihydropyrimidine dehydrogenase (NAD+) activity"/>
    <property type="evidence" value="ECO:0007669"/>
    <property type="project" value="UniProtKB-EC"/>
</dbReference>
<evidence type="ECO:0000256" key="8">
    <source>
        <dbReference type="ARBA" id="ARBA00030119"/>
    </source>
</evidence>
<dbReference type="InterPro" id="IPR023359">
    <property type="entry name" value="Dihydro_DH_chainA_dom2"/>
</dbReference>
<evidence type="ECO:0000256" key="4">
    <source>
        <dbReference type="ARBA" id="ARBA00022723"/>
    </source>
</evidence>
<comment type="catalytic activity">
    <reaction evidence="11">
        <text>5,6-dihydrouracil + NAD(+) = uracil + NADH + H(+)</text>
        <dbReference type="Rhea" id="RHEA:20189"/>
        <dbReference type="ChEBI" id="CHEBI:15378"/>
        <dbReference type="ChEBI" id="CHEBI:15901"/>
        <dbReference type="ChEBI" id="CHEBI:17568"/>
        <dbReference type="ChEBI" id="CHEBI:57540"/>
        <dbReference type="ChEBI" id="CHEBI:57945"/>
        <dbReference type="EC" id="1.3.1.1"/>
    </reaction>
</comment>
<sequence>MNLSTTIAGIRLKNPLMPASGPLVGDYEKMMILEGFGLGCMVTKTISTIGAEVPRPCIYGEKDMIMNAELWSEYSPEYWLEEALPKLKREINIPLIISVGYTKEDMEKLIPLLEPYADAFEISTHYVGKDLSVIGETVKTIRNNTAKPIFMKVSPHIPDPVAFAKVVKDNGASGIVAINSLGPTMKIDIKNRKVLIGNDKGEVWTSGPAIKPVALAIVNKIKSAMPDFTVIGVGGIASAEDVLEFLLAGADAVQMLSAAMLKGKDLYEKIIKDLPSVLEKYNFSSVEEVVNTELSKGNVKFVPDNPVINHQKCSRCGLCAKICPYFALRLEEKVLVDKEKCFGCSLCESKCPVHAISGVLSDD</sequence>
<evidence type="ECO:0000256" key="3">
    <source>
        <dbReference type="ARBA" id="ARBA00010804"/>
    </source>
</evidence>
<comment type="similarity">
    <text evidence="3">Belongs to the dihydropyrimidine dehydrogenase family.</text>
</comment>
<evidence type="ECO:0000256" key="2">
    <source>
        <dbReference type="ARBA" id="ARBA00004725"/>
    </source>
</evidence>
<dbReference type="GO" id="GO:0006207">
    <property type="term" value="P:'de novo' pyrimidine nucleobase biosynthetic process"/>
    <property type="evidence" value="ECO:0007669"/>
    <property type="project" value="InterPro"/>
</dbReference>
<evidence type="ECO:0000256" key="1">
    <source>
        <dbReference type="ARBA" id="ARBA00001917"/>
    </source>
</evidence>
<dbReference type="SUPFAM" id="SSF51395">
    <property type="entry name" value="FMN-linked oxidoreductases"/>
    <property type="match status" value="1"/>
</dbReference>
<evidence type="ECO:0000259" key="15">
    <source>
        <dbReference type="PROSITE" id="PS51379"/>
    </source>
</evidence>
<dbReference type="Pfam" id="PF12838">
    <property type="entry name" value="Fer4_7"/>
    <property type="match status" value="1"/>
</dbReference>
<dbReference type="PROSITE" id="PS00198">
    <property type="entry name" value="4FE4S_FER_1"/>
    <property type="match status" value="1"/>
</dbReference>
<dbReference type="InterPro" id="IPR017900">
    <property type="entry name" value="4Fe4S_Fe_S_CS"/>
</dbReference>
<keyword evidence="17" id="KW-1185">Reference proteome</keyword>
<proteinExistence type="inferred from homology"/>
<evidence type="ECO:0000256" key="5">
    <source>
        <dbReference type="ARBA" id="ARBA00023002"/>
    </source>
</evidence>
<evidence type="ECO:0000313" key="16">
    <source>
        <dbReference type="EMBL" id="QGU94739.1"/>
    </source>
</evidence>
<evidence type="ECO:0000256" key="13">
    <source>
        <dbReference type="ARBA" id="ARBA00049714"/>
    </source>
</evidence>
<comment type="function">
    <text evidence="12">Involved in pyrimidine base degradation. Catalyzes physiologically the reduction of uracil to 5,6-dihydrouracil (DHU) by using NADH as a specific cosubstrate. It also catalyzes the reverse reaction and the reduction of thymine to 5,6-dihydrothymine (DHT).</text>
</comment>
<dbReference type="InterPro" id="IPR005720">
    <property type="entry name" value="Dihydroorotate_DH_cat"/>
</dbReference>
<dbReference type="GO" id="GO:0044205">
    <property type="term" value="P:'de novo' UMP biosynthetic process"/>
    <property type="evidence" value="ECO:0007669"/>
    <property type="project" value="UniProtKB-UniPathway"/>
</dbReference>
<dbReference type="UniPathway" id="UPA00070"/>
<evidence type="ECO:0000256" key="12">
    <source>
        <dbReference type="ARBA" id="ARBA00049578"/>
    </source>
</evidence>
<dbReference type="GO" id="GO:0006210">
    <property type="term" value="P:thymine catabolic process"/>
    <property type="evidence" value="ECO:0007669"/>
    <property type="project" value="TreeGrafter"/>
</dbReference>
<dbReference type="AlphaFoldDB" id="A0A6I6EM44"/>
<dbReference type="EMBL" id="CP046522">
    <property type="protein sequence ID" value="QGU94739.1"/>
    <property type="molecule type" value="Genomic_DNA"/>
</dbReference>
<protein>
    <recommendedName>
        <fullName evidence="14">dihydrouracil dehydrogenase (NAD(+))</fullName>
        <ecNumber evidence="14">1.3.1.1</ecNumber>
    </recommendedName>
    <alternativeName>
        <fullName evidence="9">Dihydrothymine dehydrogenase</fullName>
    </alternativeName>
    <alternativeName>
        <fullName evidence="8">Dihydrouracil dehydrogenase</fullName>
    </alternativeName>
</protein>
<evidence type="ECO:0000256" key="6">
    <source>
        <dbReference type="ARBA" id="ARBA00023004"/>
    </source>
</evidence>
<dbReference type="Proteomes" id="UP000422764">
    <property type="component" value="Chromosome"/>
</dbReference>
<dbReference type="InterPro" id="IPR001295">
    <property type="entry name" value="Dihydroorotate_DH_CS"/>
</dbReference>
<dbReference type="PROSITE" id="PS51379">
    <property type="entry name" value="4FE4S_FER_2"/>
    <property type="match status" value="2"/>
</dbReference>
<keyword evidence="6" id="KW-0408">Iron</keyword>
<dbReference type="PANTHER" id="PTHR43073">
    <property type="entry name" value="DIHYDROPYRIMIDINE DEHYDROGENASE [NADP(+)]"/>
    <property type="match status" value="1"/>
</dbReference>
<dbReference type="InterPro" id="IPR013785">
    <property type="entry name" value="Aldolase_TIM"/>
</dbReference>
<evidence type="ECO:0000256" key="14">
    <source>
        <dbReference type="ARBA" id="ARBA00049728"/>
    </source>
</evidence>
<comment type="cofactor">
    <cofactor evidence="1">
        <name>FMN</name>
        <dbReference type="ChEBI" id="CHEBI:58210"/>
    </cofactor>
</comment>
<keyword evidence="5" id="KW-0560">Oxidoreductase</keyword>
<dbReference type="GO" id="GO:0051536">
    <property type="term" value="F:iron-sulfur cluster binding"/>
    <property type="evidence" value="ECO:0007669"/>
    <property type="project" value="UniProtKB-KW"/>
</dbReference>
<feature type="domain" description="4Fe-4S ferredoxin-type" evidence="15">
    <location>
        <begin position="334"/>
        <end position="361"/>
    </location>
</feature>
<evidence type="ECO:0000256" key="10">
    <source>
        <dbReference type="ARBA" id="ARBA00047685"/>
    </source>
</evidence>
<dbReference type="PROSITE" id="PS00912">
    <property type="entry name" value="DHODEHASE_2"/>
    <property type="match status" value="1"/>
</dbReference>
<dbReference type="Gene3D" id="3.20.20.70">
    <property type="entry name" value="Aldolase class I"/>
    <property type="match status" value="1"/>
</dbReference>
<keyword evidence="7" id="KW-0411">Iron-sulfur</keyword>
<dbReference type="Pfam" id="PF01180">
    <property type="entry name" value="DHO_dh"/>
    <property type="match status" value="1"/>
</dbReference>
<reference evidence="16 17" key="1">
    <citation type="submission" date="2019-12" db="EMBL/GenBank/DDBJ databases">
        <title>Genome sequenceing of Clostridium bovifaecis.</title>
        <authorList>
            <person name="Yao Y."/>
        </authorList>
    </citation>
    <scope>NUCLEOTIDE SEQUENCE [LARGE SCALE GENOMIC DNA]</scope>
    <source>
        <strain evidence="16 17">BXX</strain>
    </source>
</reference>
<accession>A0A6I6EM44</accession>
<dbReference type="GO" id="GO:0005737">
    <property type="term" value="C:cytoplasm"/>
    <property type="evidence" value="ECO:0007669"/>
    <property type="project" value="InterPro"/>
</dbReference>
<comment type="subunit">
    <text evidence="13">Heterotetramer of 2 PreA and 2 PreT subunits.</text>
</comment>
<evidence type="ECO:0000256" key="11">
    <source>
        <dbReference type="ARBA" id="ARBA00048792"/>
    </source>
</evidence>
<evidence type="ECO:0000256" key="9">
    <source>
        <dbReference type="ARBA" id="ARBA00032722"/>
    </source>
</evidence>
<comment type="pathway">
    <text evidence="2">Pyrimidine metabolism; UMP biosynthesis via de novo pathway.</text>
</comment>
<gene>
    <name evidence="16" type="ORF">GOM49_06185</name>
</gene>
<feature type="domain" description="4Fe-4S ferredoxin-type" evidence="15">
    <location>
        <begin position="304"/>
        <end position="333"/>
    </location>
</feature>
<dbReference type="GO" id="GO:0046872">
    <property type="term" value="F:metal ion binding"/>
    <property type="evidence" value="ECO:0007669"/>
    <property type="project" value="UniProtKB-KW"/>
</dbReference>
<dbReference type="PANTHER" id="PTHR43073:SF2">
    <property type="entry name" value="DIHYDROPYRIMIDINE DEHYDROGENASE [NADP(+)]"/>
    <property type="match status" value="1"/>
</dbReference>
<evidence type="ECO:0000256" key="7">
    <source>
        <dbReference type="ARBA" id="ARBA00023014"/>
    </source>
</evidence>
<comment type="catalytic activity">
    <reaction evidence="10">
        <text>5,6-dihydrothymine + NAD(+) = thymine + NADH + H(+)</text>
        <dbReference type="Rhea" id="RHEA:28791"/>
        <dbReference type="ChEBI" id="CHEBI:15378"/>
        <dbReference type="ChEBI" id="CHEBI:17821"/>
        <dbReference type="ChEBI" id="CHEBI:27468"/>
        <dbReference type="ChEBI" id="CHEBI:57540"/>
        <dbReference type="ChEBI" id="CHEBI:57945"/>
        <dbReference type="EC" id="1.3.1.1"/>
    </reaction>
</comment>